<protein>
    <submittedName>
        <fullName evidence="2">Uncharacterized protein</fullName>
    </submittedName>
</protein>
<keyword evidence="1" id="KW-1133">Transmembrane helix</keyword>
<keyword evidence="1" id="KW-0812">Transmembrane</keyword>
<keyword evidence="1" id="KW-0472">Membrane</keyword>
<organismHost>
    <name type="scientific">Microtus agrestis</name>
    <name type="common">Short-tailed field vole</name>
    <dbReference type="NCBI Taxonomy" id="29092"/>
</organismHost>
<organism evidence="2">
    <name type="scientific">Cowpox virus</name>
    <name type="common">CPV</name>
    <dbReference type="NCBI Taxonomy" id="10243"/>
    <lineage>
        <taxon>Viruses</taxon>
        <taxon>Varidnaviria</taxon>
        <taxon>Bamfordvirae</taxon>
        <taxon>Nucleocytoviricota</taxon>
        <taxon>Pokkesviricetes</taxon>
        <taxon>Chitovirales</taxon>
        <taxon>Poxviridae</taxon>
        <taxon>Chordopoxvirinae</taxon>
        <taxon>Orthopoxvirus</taxon>
        <taxon>Orthopoxvirus cowpox</taxon>
    </lineage>
</organism>
<feature type="transmembrane region" description="Helical" evidence="1">
    <location>
        <begin position="12"/>
        <end position="38"/>
    </location>
</feature>
<evidence type="ECO:0000313" key="2">
    <source>
        <dbReference type="EMBL" id="CRL86702.1"/>
    </source>
</evidence>
<organismHost>
    <name type="scientific">Apodemus sylvaticus</name>
    <name type="common">European woodmouse</name>
    <dbReference type="NCBI Taxonomy" id="10129"/>
</organismHost>
<organismHost>
    <name type="scientific">Mus musculus</name>
    <name type="common">Mouse</name>
    <dbReference type="NCBI Taxonomy" id="10090"/>
</organismHost>
<proteinExistence type="predicted"/>
<reference evidence="2" key="1">
    <citation type="journal article" date="2015" name="J. Virol.">
        <title>Out of the reservoir: Phenotypic and genotypic characterization of a novel cowpox virus isolated from a common vole.</title>
        <authorList>
            <person name="Hoffmann D."/>
            <person name="Franke A."/>
            <person name="Jenckel M."/>
            <person name="Tamosiunaite A."/>
            <person name="Schluckebier J."/>
            <person name="Granzow H."/>
            <person name="Hoffmann B."/>
            <person name="Fischer S."/>
            <person name="Ulrich R.G."/>
            <person name="Hoper D."/>
            <person name="Goller K."/>
            <person name="Osterrieder N."/>
            <person name="Beer M."/>
        </authorList>
    </citation>
    <scope>NUCLEOTIDE SEQUENCE [LARGE SCALE GENOMIC DNA]</scope>
    <source>
        <strain evidence="2">RatPox09</strain>
    </source>
</reference>
<accession>A0A0K2YS14</accession>
<gene>
    <name evidence="2" type="primary">gCPXV0028</name>
</gene>
<organismHost>
    <name type="scientific">Myodes glareolus</name>
    <name type="common">Bank vole</name>
    <name type="synonym">Clethrionomys glareolus</name>
    <dbReference type="NCBI Taxonomy" id="447135"/>
</organismHost>
<organismHost>
    <name type="scientific">Loxodonta africana</name>
    <name type="common">African elephant</name>
    <dbReference type="NCBI Taxonomy" id="9785"/>
</organismHost>
<organismHost>
    <name type="scientific">Homo sapiens</name>
    <name type="common">Human</name>
    <dbReference type="NCBI Taxonomy" id="9606"/>
</organismHost>
<sequence>MLYGLSSTVLTFLTICLTAFAVVIFDSIAFPIIVLVAVGSRLLSNIPFDTTLSLTCEYILSRIVSYIFSSPIMLPSVPR</sequence>
<organismHost>
    <name type="scientific">Bos taurus</name>
    <name type="common">Bovine</name>
    <dbReference type="NCBI Taxonomy" id="9913"/>
</organismHost>
<evidence type="ECO:0000256" key="1">
    <source>
        <dbReference type="SAM" id="Phobius"/>
    </source>
</evidence>
<reference evidence="2" key="2">
    <citation type="submission" date="2015-05" db="EMBL/GenBank/DDBJ databases">
        <title>Utilizing next-generation sequencing to resolve the backbone and inform taxonomy of the Core Goodeniaceae.</title>
        <authorList>
            <person name="Michener P.S."/>
            <person name="Gardner A.G."/>
            <person name="Jabaily R.S."/>
            <person name="Sessa E."/>
        </authorList>
    </citation>
    <scope>NUCLEOTIDE SEQUENCE</scope>
    <source>
        <strain evidence="2">RatPox09</strain>
    </source>
</reference>
<dbReference type="EMBL" id="LN864565">
    <property type="protein sequence ID" value="CRL86702.1"/>
    <property type="molecule type" value="Genomic_DNA"/>
</dbReference>
<dbReference type="Proteomes" id="UP000164362">
    <property type="component" value="Segment"/>
</dbReference>
<organismHost>
    <name type="scientific">Felis catus</name>
    <name type="common">Cat</name>
    <name type="synonym">Felis silvestris catus</name>
    <dbReference type="NCBI Taxonomy" id="9685"/>
</organismHost>
<name>A0A0K2YS14_COWPX</name>